<proteinExistence type="predicted"/>
<feature type="compositionally biased region" description="Low complexity" evidence="1">
    <location>
        <begin position="322"/>
        <end position="337"/>
    </location>
</feature>
<dbReference type="EMBL" id="MCFJ01000002">
    <property type="protein sequence ID" value="ORY69754.1"/>
    <property type="molecule type" value="Genomic_DNA"/>
</dbReference>
<accession>A0A1Y2EEL0</accession>
<keyword evidence="3" id="KW-1185">Reference proteome</keyword>
<reference evidence="2 3" key="1">
    <citation type="submission" date="2016-07" db="EMBL/GenBank/DDBJ databases">
        <title>Pervasive Adenine N6-methylation of Active Genes in Fungi.</title>
        <authorList>
            <consortium name="DOE Joint Genome Institute"/>
            <person name="Mondo S.J."/>
            <person name="Dannebaum R.O."/>
            <person name="Kuo R.C."/>
            <person name="Labutti K."/>
            <person name="Haridas S."/>
            <person name="Kuo A."/>
            <person name="Salamov A."/>
            <person name="Ahrendt S.R."/>
            <person name="Lipzen A."/>
            <person name="Sullivan W."/>
            <person name="Andreopoulos W.B."/>
            <person name="Clum A."/>
            <person name="Lindquist E."/>
            <person name="Daum C."/>
            <person name="Ramamoorthy G.K."/>
            <person name="Gryganskyi A."/>
            <person name="Culley D."/>
            <person name="Magnuson J.K."/>
            <person name="James T.Y."/>
            <person name="O'Malley M.A."/>
            <person name="Stajich J.E."/>
            <person name="Spatafora J.W."/>
            <person name="Visel A."/>
            <person name="Grigoriev I.V."/>
        </authorList>
    </citation>
    <scope>NUCLEOTIDE SEQUENCE [LARGE SCALE GENOMIC DNA]</scope>
    <source>
        <strain evidence="2 3">CBS 129021</strain>
    </source>
</reference>
<feature type="region of interest" description="Disordered" evidence="1">
    <location>
        <begin position="186"/>
        <end position="389"/>
    </location>
</feature>
<evidence type="ECO:0000256" key="1">
    <source>
        <dbReference type="SAM" id="MobiDB-lite"/>
    </source>
</evidence>
<dbReference type="GeneID" id="63779534"/>
<dbReference type="STRING" id="1141098.A0A1Y2EEL0"/>
<feature type="region of interest" description="Disordered" evidence="1">
    <location>
        <begin position="403"/>
        <end position="438"/>
    </location>
</feature>
<dbReference type="AlphaFoldDB" id="A0A1Y2EEL0"/>
<organism evidence="2 3">
    <name type="scientific">Pseudomassariella vexata</name>
    <dbReference type="NCBI Taxonomy" id="1141098"/>
    <lineage>
        <taxon>Eukaryota</taxon>
        <taxon>Fungi</taxon>
        <taxon>Dikarya</taxon>
        <taxon>Ascomycota</taxon>
        <taxon>Pezizomycotina</taxon>
        <taxon>Sordariomycetes</taxon>
        <taxon>Xylariomycetidae</taxon>
        <taxon>Amphisphaeriales</taxon>
        <taxon>Pseudomassariaceae</taxon>
        <taxon>Pseudomassariella</taxon>
    </lineage>
</organism>
<feature type="compositionally biased region" description="Polar residues" evidence="1">
    <location>
        <begin position="364"/>
        <end position="377"/>
    </location>
</feature>
<feature type="compositionally biased region" description="Basic and acidic residues" evidence="1">
    <location>
        <begin position="209"/>
        <end position="223"/>
    </location>
</feature>
<dbReference type="Proteomes" id="UP000193689">
    <property type="component" value="Unassembled WGS sequence"/>
</dbReference>
<feature type="compositionally biased region" description="Low complexity" evidence="1">
    <location>
        <begin position="224"/>
        <end position="236"/>
    </location>
</feature>
<evidence type="ECO:0000313" key="3">
    <source>
        <dbReference type="Proteomes" id="UP000193689"/>
    </source>
</evidence>
<comment type="caution">
    <text evidence="2">The sequence shown here is derived from an EMBL/GenBank/DDBJ whole genome shotgun (WGS) entry which is preliminary data.</text>
</comment>
<dbReference type="InParanoid" id="A0A1Y2EEL0"/>
<feature type="region of interest" description="Disordered" evidence="1">
    <location>
        <begin position="121"/>
        <end position="162"/>
    </location>
</feature>
<dbReference type="OrthoDB" id="8062037at2759"/>
<sequence length="453" mass="49720">MPSSNSPYVGSVARSCTAGASVRSVVYGTKVEDVFAHGEDTGEGQEDHDDDMRIRAKEILEIPMCANCVVEVELDSLDQKTVVQKALRRVDKSDGGMSRNRWEKREGIVTRSAMGHIKRVPSKMSRVPEEAAALSHTRPRSSRMAGDGTVSGSGESGDDGGECIVPLDSVIYASMLDPLGLSAFKPSPTKPIPRWMQMLPNQRRPPAQTERRPRSILDEHFRDVSSASAKDSQASDLNTVCPTSPEPEARRPLTPTRSSPRRSRTEGSVSSHHSEYDELPQISITVPRGRTISFVTNEPLKRPSSRVLNQGSSEEQSDKSSRPSSPRLHSRSSSPLPEQVISHLQRIVRRTPPPQSKEYLNLYKPTQGTGQSSSNLSMAMPGRKRGRHVDPMEIPHVADLLRRNSRSSVSSPHLSDDQATASPNKGQRDESTGSRRKVVQAELKRLFRGGAAS</sequence>
<protein>
    <submittedName>
        <fullName evidence="2">Uncharacterized protein</fullName>
    </submittedName>
</protein>
<gene>
    <name evidence="2" type="ORF">BCR38DRAFT_480922</name>
</gene>
<name>A0A1Y2EEL0_9PEZI</name>
<evidence type="ECO:0000313" key="2">
    <source>
        <dbReference type="EMBL" id="ORY69754.1"/>
    </source>
</evidence>
<dbReference type="RefSeq" id="XP_040719704.1">
    <property type="nucleotide sequence ID" value="XM_040863322.1"/>
</dbReference>